<dbReference type="CDD" id="cd00170">
    <property type="entry name" value="SEC14"/>
    <property type="match status" value="1"/>
</dbReference>
<dbReference type="InterPro" id="IPR018247">
    <property type="entry name" value="EF_Hand_1_Ca_BS"/>
</dbReference>
<evidence type="ECO:0000256" key="1">
    <source>
        <dbReference type="SAM" id="MobiDB-lite"/>
    </source>
</evidence>
<dbReference type="PROSITE" id="PS00018">
    <property type="entry name" value="EF_HAND_1"/>
    <property type="match status" value="1"/>
</dbReference>
<dbReference type="InterPro" id="IPR052432">
    <property type="entry name" value="PITP/CRAL-TRIO"/>
</dbReference>
<gene>
    <name evidence="4" type="ORF">BCR36DRAFT_405601</name>
</gene>
<reference evidence="4 5" key="2">
    <citation type="submission" date="2016-08" db="EMBL/GenBank/DDBJ databases">
        <title>Pervasive Adenine N6-methylation of Active Genes in Fungi.</title>
        <authorList>
            <consortium name="DOE Joint Genome Institute"/>
            <person name="Mondo S.J."/>
            <person name="Dannebaum R.O."/>
            <person name="Kuo R.C."/>
            <person name="Labutti K."/>
            <person name="Haridas S."/>
            <person name="Kuo A."/>
            <person name="Salamov A."/>
            <person name="Ahrendt S.R."/>
            <person name="Lipzen A."/>
            <person name="Sullivan W."/>
            <person name="Andreopoulos W.B."/>
            <person name="Clum A."/>
            <person name="Lindquist E."/>
            <person name="Daum C."/>
            <person name="Ramamoorthy G.K."/>
            <person name="Gryganskyi A."/>
            <person name="Culley D."/>
            <person name="Magnuson J.K."/>
            <person name="James T.Y."/>
            <person name="O'Malley M.A."/>
            <person name="Stajich J.E."/>
            <person name="Spatafora J.W."/>
            <person name="Visel A."/>
            <person name="Grigoriev I.V."/>
        </authorList>
    </citation>
    <scope>NUCLEOTIDE SEQUENCE [LARGE SCALE GENOMIC DNA]</scope>
    <source>
        <strain evidence="5">finn</strain>
    </source>
</reference>
<dbReference type="SMART" id="SM00516">
    <property type="entry name" value="SEC14"/>
    <property type="match status" value="1"/>
</dbReference>
<feature type="transmembrane region" description="Helical" evidence="2">
    <location>
        <begin position="573"/>
        <end position="591"/>
    </location>
</feature>
<accession>A0A1Y1V445</accession>
<dbReference type="PANTHER" id="PTHR46590">
    <property type="entry name" value="PHOSPHATIDYLINOSITOL TRANSFER PROTEIN CSR1-RELATED"/>
    <property type="match status" value="1"/>
</dbReference>
<dbReference type="AlphaFoldDB" id="A0A1Y1V445"/>
<feature type="compositionally biased region" description="Low complexity" evidence="1">
    <location>
        <begin position="483"/>
        <end position="499"/>
    </location>
</feature>
<dbReference type="Pfam" id="PF00650">
    <property type="entry name" value="CRAL_TRIO"/>
    <property type="match status" value="1"/>
</dbReference>
<dbReference type="Gene3D" id="3.40.525.10">
    <property type="entry name" value="CRAL-TRIO lipid binding domain"/>
    <property type="match status" value="1"/>
</dbReference>
<dbReference type="Proteomes" id="UP000193719">
    <property type="component" value="Unassembled WGS sequence"/>
</dbReference>
<dbReference type="InterPro" id="IPR001251">
    <property type="entry name" value="CRAL-TRIO_dom"/>
</dbReference>
<protein>
    <recommendedName>
        <fullName evidence="3">CRAL-TRIO domain-containing protein</fullName>
    </recommendedName>
</protein>
<evidence type="ECO:0000259" key="3">
    <source>
        <dbReference type="PROSITE" id="PS50191"/>
    </source>
</evidence>
<sequence>MENYKNDVIRLQREVFSYLKNESNLSEKSILKSTTILMDEACIYRFYKKAKYSFADTKEALIDHLTWMLSEDVFNNTFDTFELNTNAYNYLLNGFIYFCGHDKMGRPIGIINLNHYDGNGDIESLKKYMIFMLELAQKLIRDKNLKNPNSIENSFINNKNDSDDWDIQTQFSIILDLDNLKMSTLNYEIFPTLIKIFINHYPFIVETVYILNYRWIHAGLWGMVKQMLSESITRNMLFLKKNEIFDYIDSDQLLVEFGGNNTYKYNCHTCKLYEKFGKKQNSTTIPLHLLPTNNSNIEISKRDEADNEDKWYDAYSSENEMEEITEEIIQKPNEINVPSSISPIVFNNESSMKNETIYPNKESNYLYEDEPVLNISYHPIKLSIKDTTNINTSGQKVVKKTPMTVKYIIYGVIRHILMPFYAYVRRIRCTSVYFELILSRWIKKFSDENNIPPSFNYLSFFITNTTNISRSPGQSNSEANDMVNVSQTTDTSSSSSVTSTTLVSPTAMNYMNDQSTYFGYSSSSSSSSHQSSHQSTLYDKSNNGSLSWEDINSLVQHTLRTCLPEYYNPFKDSIAILFLFASVTLLTHLIYPRNRYRLYFNFWKNLYQFRREIYSWLGLRPNTSKSIIQVI</sequence>
<organism evidence="4 5">
    <name type="scientific">Piromyces finnis</name>
    <dbReference type="NCBI Taxonomy" id="1754191"/>
    <lineage>
        <taxon>Eukaryota</taxon>
        <taxon>Fungi</taxon>
        <taxon>Fungi incertae sedis</taxon>
        <taxon>Chytridiomycota</taxon>
        <taxon>Chytridiomycota incertae sedis</taxon>
        <taxon>Neocallimastigomycetes</taxon>
        <taxon>Neocallimastigales</taxon>
        <taxon>Neocallimastigaceae</taxon>
        <taxon>Piromyces</taxon>
    </lineage>
</organism>
<dbReference type="PANTHER" id="PTHR46590:SF4">
    <property type="entry name" value="CRAL-TRIO DOMAIN-CONTAINING PROTEIN"/>
    <property type="match status" value="1"/>
</dbReference>
<feature type="domain" description="CRAL-TRIO" evidence="3">
    <location>
        <begin position="83"/>
        <end position="265"/>
    </location>
</feature>
<feature type="region of interest" description="Disordered" evidence="1">
    <location>
        <begin position="471"/>
        <end position="499"/>
    </location>
</feature>
<dbReference type="SUPFAM" id="SSF52087">
    <property type="entry name" value="CRAL/TRIO domain"/>
    <property type="match status" value="1"/>
</dbReference>
<keyword evidence="5" id="KW-1185">Reference proteome</keyword>
<keyword evidence="2" id="KW-1133">Transmembrane helix</keyword>
<comment type="caution">
    <text evidence="4">The sequence shown here is derived from an EMBL/GenBank/DDBJ whole genome shotgun (WGS) entry which is preliminary data.</text>
</comment>
<dbReference type="InterPro" id="IPR036865">
    <property type="entry name" value="CRAL-TRIO_dom_sf"/>
</dbReference>
<keyword evidence="2" id="KW-0472">Membrane</keyword>
<name>A0A1Y1V445_9FUNG</name>
<evidence type="ECO:0000313" key="4">
    <source>
        <dbReference type="EMBL" id="ORX46655.1"/>
    </source>
</evidence>
<evidence type="ECO:0000313" key="5">
    <source>
        <dbReference type="Proteomes" id="UP000193719"/>
    </source>
</evidence>
<keyword evidence="2" id="KW-0812">Transmembrane</keyword>
<dbReference type="PROSITE" id="PS50191">
    <property type="entry name" value="CRAL_TRIO"/>
    <property type="match status" value="1"/>
</dbReference>
<evidence type="ECO:0000256" key="2">
    <source>
        <dbReference type="SAM" id="Phobius"/>
    </source>
</evidence>
<reference evidence="4 5" key="1">
    <citation type="submission" date="2016-08" db="EMBL/GenBank/DDBJ databases">
        <title>Genomes of anaerobic fungi encode conserved fungal cellulosomes for biomass hydrolysis.</title>
        <authorList>
            <consortium name="DOE Joint Genome Institute"/>
            <person name="Haitjema C.H."/>
            <person name="Gilmore S.P."/>
            <person name="Henske J.K."/>
            <person name="Solomon K.V."/>
            <person name="De Groot R."/>
            <person name="Kuo A."/>
            <person name="Mondo S.J."/>
            <person name="Salamov A.A."/>
            <person name="Labutti K."/>
            <person name="Zhao Z."/>
            <person name="Chiniquy J."/>
            <person name="Barry K."/>
            <person name="Brewer H.M."/>
            <person name="Purvine S.O."/>
            <person name="Wright A.T."/>
            <person name="Boxma B."/>
            <person name="Van Alen T."/>
            <person name="Hackstein J.H."/>
            <person name="Baker S.E."/>
            <person name="Grigoriev I.V."/>
            <person name="O'Malley M.A."/>
        </authorList>
    </citation>
    <scope>NUCLEOTIDE SEQUENCE [LARGE SCALE GENOMIC DNA]</scope>
    <source>
        <strain evidence="5">finn</strain>
    </source>
</reference>
<dbReference type="EMBL" id="MCFH01000034">
    <property type="protein sequence ID" value="ORX46655.1"/>
    <property type="molecule type" value="Genomic_DNA"/>
</dbReference>
<dbReference type="OrthoDB" id="75724at2759"/>
<proteinExistence type="predicted"/>